<dbReference type="EMBL" id="CP003334">
    <property type="protein sequence ID" value="AFC70102.1"/>
    <property type="molecule type" value="Genomic_DNA"/>
</dbReference>
<keyword evidence="1" id="KW-0472">Membrane</keyword>
<sequence>MHIITSFGLVFLVKYFDNWGILFILIPVSISFTWGILYCEKLDKVVESYPQTSLVTVPADNL</sequence>
<accession>H8K2R0</accession>
<name>H8K2R0_RICAG</name>
<dbReference type="HOGENOM" id="CLU_208584_0_0_5"/>
<dbReference type="Proteomes" id="UP000008005">
    <property type="component" value="Chromosome"/>
</dbReference>
<proteinExistence type="predicted"/>
<evidence type="ECO:0000313" key="2">
    <source>
        <dbReference type="EMBL" id="AFC70102.1"/>
    </source>
</evidence>
<reference evidence="2 3" key="2">
    <citation type="journal article" date="2016" name="Int. J. Syst. Evol. Microbiol.">
        <title>Rickettsia amblyommatis sp. nov., a spotted fever group Rickettsia associated with multiple species of Amblyomma ticks in North, Central and South America.</title>
        <authorList>
            <person name="Karpathy S.E."/>
            <person name="Slater K.S."/>
            <person name="Goldsmith C.S."/>
            <person name="Nicholson W.L."/>
            <person name="Paddock C.D."/>
        </authorList>
    </citation>
    <scope>NUCLEOTIDE SEQUENCE [LARGE SCALE GENOMIC DNA]</scope>
    <source>
        <strain evidence="2 3">GAT-30V</strain>
    </source>
</reference>
<protein>
    <submittedName>
        <fullName evidence="2">Proline/betaine transporter</fullName>
    </submittedName>
</protein>
<evidence type="ECO:0000313" key="3">
    <source>
        <dbReference type="Proteomes" id="UP000008005"/>
    </source>
</evidence>
<reference evidence="3" key="1">
    <citation type="submission" date="2012-02" db="EMBL/GenBank/DDBJ databases">
        <title>Complete genome sequence of Candidatus Rickettsia amblyommii strain GAT-30V.</title>
        <authorList>
            <person name="Johnson S.L."/>
            <person name="Munk A.C."/>
            <person name="Han S."/>
            <person name="Bruce D.C."/>
            <person name="Dasch G.A."/>
        </authorList>
    </citation>
    <scope>NUCLEOTIDE SEQUENCE [LARGE SCALE GENOMIC DNA]</scope>
    <source>
        <strain evidence="3">GAT-30V</strain>
    </source>
</reference>
<feature type="transmembrane region" description="Helical" evidence="1">
    <location>
        <begin position="19"/>
        <end position="39"/>
    </location>
</feature>
<keyword evidence="1" id="KW-1133">Transmembrane helix</keyword>
<keyword evidence="1" id="KW-0812">Transmembrane</keyword>
<dbReference type="KEGG" id="ram:MCE_06430"/>
<gene>
    <name evidence="2" type="ordered locus">MCE_06430</name>
</gene>
<dbReference type="AlphaFoldDB" id="H8K2R0"/>
<organism evidence="2 3">
    <name type="scientific">Rickettsia amblyommatis (strain GAT-30V)</name>
    <name type="common">Rickettsia amblyommii</name>
    <dbReference type="NCBI Taxonomy" id="1105111"/>
    <lineage>
        <taxon>Bacteria</taxon>
        <taxon>Pseudomonadati</taxon>
        <taxon>Pseudomonadota</taxon>
        <taxon>Alphaproteobacteria</taxon>
        <taxon>Rickettsiales</taxon>
        <taxon>Rickettsiaceae</taxon>
        <taxon>Rickettsieae</taxon>
        <taxon>Rickettsia</taxon>
        <taxon>spotted fever group</taxon>
    </lineage>
</organism>
<evidence type="ECO:0000256" key="1">
    <source>
        <dbReference type="SAM" id="Phobius"/>
    </source>
</evidence>